<dbReference type="PATRIC" id="fig|1265738.3.peg.780"/>
<comment type="caution">
    <text evidence="1">The sequence shown here is derived from an EMBL/GenBank/DDBJ whole genome shotgun (WGS) entry which is preliminary data.</text>
</comment>
<name>M5S3Q1_9BACT</name>
<protein>
    <submittedName>
        <fullName evidence="1">Uncharacterized protein</fullName>
    </submittedName>
</protein>
<dbReference type="EMBL" id="ANOG01000124">
    <property type="protein sequence ID" value="EMI22257.1"/>
    <property type="molecule type" value="Genomic_DNA"/>
</dbReference>
<dbReference type="RefSeq" id="WP_008691702.1">
    <property type="nucleotide sequence ID" value="NZ_ANOG01000124.1"/>
</dbReference>
<organism evidence="1 2">
    <name type="scientific">Rhodopirellula maiorica SM1</name>
    <dbReference type="NCBI Taxonomy" id="1265738"/>
    <lineage>
        <taxon>Bacteria</taxon>
        <taxon>Pseudomonadati</taxon>
        <taxon>Planctomycetota</taxon>
        <taxon>Planctomycetia</taxon>
        <taxon>Pirellulales</taxon>
        <taxon>Pirellulaceae</taxon>
        <taxon>Novipirellula</taxon>
    </lineage>
</organism>
<dbReference type="Proteomes" id="UP000011991">
    <property type="component" value="Unassembled WGS sequence"/>
</dbReference>
<reference evidence="1 2" key="1">
    <citation type="journal article" date="2013" name="Mar. Genomics">
        <title>Expression of sulfatases in Rhodopirellula baltica and the diversity of sulfatases in the genus Rhodopirellula.</title>
        <authorList>
            <person name="Wegner C.E."/>
            <person name="Richter-Heitmann T."/>
            <person name="Klindworth A."/>
            <person name="Klockow C."/>
            <person name="Richter M."/>
            <person name="Achstetter T."/>
            <person name="Glockner F.O."/>
            <person name="Harder J."/>
        </authorList>
    </citation>
    <scope>NUCLEOTIDE SEQUENCE [LARGE SCALE GENOMIC DNA]</scope>
    <source>
        <strain evidence="1 2">SM1</strain>
    </source>
</reference>
<evidence type="ECO:0000313" key="1">
    <source>
        <dbReference type="EMBL" id="EMI22257.1"/>
    </source>
</evidence>
<keyword evidence="2" id="KW-1185">Reference proteome</keyword>
<evidence type="ECO:0000313" key="2">
    <source>
        <dbReference type="Proteomes" id="UP000011991"/>
    </source>
</evidence>
<accession>M5S3Q1</accession>
<dbReference type="InterPro" id="IPR016024">
    <property type="entry name" value="ARM-type_fold"/>
</dbReference>
<dbReference type="AlphaFoldDB" id="M5S3Q1"/>
<sequence length="716" mass="79228">MIEVLTAGHLTAATFVHPALGEFGAARYVNGFSDDELKAWLVSCCRQPKWYQVVVLAASIDSHDRVINLLLQLSSDKDPKSIEAKIAAACVAESLSLSSETQERVAFALLQRLKSEIPIVCIESALSLLPVARIASTLIAKVANELLESDQEWTRLAARCLRLASRPNNSDINWFKDWFVNYDPGTSPVMGRLSQVSSSDMPEESTELQHLMLEFGLAAMIEQRESTEVRALFSTDAWRDHASHAIVSRVSDVLESSGFNDIVKGFYDKYEDLLDVKAQQQGWKNEYITMLDAMIAATGIQDQSPVADQRDTFILPGKVVSAICLGQSMASDAQYFRRRVGFEAIVEVFRGVIHACGIDATELATEARSARSILLEDRLVSVTSIIPWIPCNPDWELALKCKLDPILLEQGLRHPHWSIAVTATKLLADGAAGESLKDIADRILDDGVGFTLRLAAYLSQNVYGKNVGTVLWAKLRERIVFGSENLVEVLLTSMTDDQRPQVLADAVAWLTQPKSRFAAGVAKALGKVNPSLDRAFESQLRSALDYWTEQVTWCDEHAQRSDSESCPTCNLVQSCAKVEIVKVLDSMGAIDLQEMLNLLSDRQKPVVREAKKRLIELASEDATIVELLLEKIVDRTLSHESLDDLSQLSESALRPCHEQFSSLLAHDVEVGLRVRAVANLRRGWVSSEIASSLLETLTSDPNAEVRTQATRSLRQP</sequence>
<proteinExistence type="predicted"/>
<gene>
    <name evidence="1" type="ORF">RMSM_00783</name>
</gene>
<dbReference type="SUPFAM" id="SSF48371">
    <property type="entry name" value="ARM repeat"/>
    <property type="match status" value="1"/>
</dbReference>